<keyword evidence="2" id="KW-0411">Iron-sulfur</keyword>
<dbReference type="Pfam" id="PF00970">
    <property type="entry name" value="FAD_binding_6"/>
    <property type="match status" value="1"/>
</dbReference>
<dbReference type="CDD" id="cd00207">
    <property type="entry name" value="fer2"/>
    <property type="match status" value="1"/>
</dbReference>
<reference evidence="5 6" key="1">
    <citation type="submission" date="2024-02" db="EMBL/GenBank/DDBJ databases">
        <title>New thermophilic sulfur-oxidizing bacteria from a hot springs of the Uzon caldera (Kamchatka, Russia).</title>
        <authorList>
            <person name="Dukat A.M."/>
            <person name="Elcheninov A.G."/>
            <person name="Frolov E.N."/>
        </authorList>
    </citation>
    <scope>NUCLEOTIDE SEQUENCE [LARGE SCALE GENOMIC DNA]</scope>
    <source>
        <strain evidence="5 6">AK1</strain>
    </source>
</reference>
<dbReference type="SUPFAM" id="SSF54292">
    <property type="entry name" value="2Fe-2S ferredoxin-like"/>
    <property type="match status" value="1"/>
</dbReference>
<evidence type="ECO:0000259" key="3">
    <source>
        <dbReference type="PROSITE" id="PS51085"/>
    </source>
</evidence>
<dbReference type="PROSITE" id="PS51384">
    <property type="entry name" value="FAD_FR"/>
    <property type="match status" value="1"/>
</dbReference>
<dbReference type="Pfam" id="PF00111">
    <property type="entry name" value="Fer2"/>
    <property type="match status" value="1"/>
</dbReference>
<dbReference type="InterPro" id="IPR017938">
    <property type="entry name" value="Riboflavin_synthase-like_b-brl"/>
</dbReference>
<dbReference type="InterPro" id="IPR008333">
    <property type="entry name" value="Cbr1-like_FAD-bd_dom"/>
</dbReference>
<evidence type="ECO:0000313" key="5">
    <source>
        <dbReference type="EMBL" id="MEO1766581.1"/>
    </source>
</evidence>
<dbReference type="Gene3D" id="2.40.30.10">
    <property type="entry name" value="Translation factors"/>
    <property type="match status" value="1"/>
</dbReference>
<comment type="caution">
    <text evidence="5">The sequence shown here is derived from an EMBL/GenBank/DDBJ whole genome shotgun (WGS) entry which is preliminary data.</text>
</comment>
<feature type="domain" description="FAD-binding FR-type" evidence="4">
    <location>
        <begin position="100"/>
        <end position="199"/>
    </location>
</feature>
<organism evidence="5 6">
    <name type="scientific">Thiobacter aerophilum</name>
    <dbReference type="NCBI Taxonomy" id="3121275"/>
    <lineage>
        <taxon>Bacteria</taxon>
        <taxon>Pseudomonadati</taxon>
        <taxon>Pseudomonadota</taxon>
        <taxon>Betaproteobacteria</taxon>
        <taxon>Burkholderiales</taxon>
        <taxon>Thiobacteraceae</taxon>
        <taxon>Thiobacter</taxon>
    </lineage>
</organism>
<keyword evidence="2" id="KW-0408">Iron</keyword>
<dbReference type="InterPro" id="IPR006058">
    <property type="entry name" value="2Fe2S_fd_BS"/>
</dbReference>
<evidence type="ECO:0000313" key="6">
    <source>
        <dbReference type="Proteomes" id="UP001482231"/>
    </source>
</evidence>
<dbReference type="PROSITE" id="PS51085">
    <property type="entry name" value="2FE2S_FER_2"/>
    <property type="match status" value="1"/>
</dbReference>
<dbReference type="InterPro" id="IPR039261">
    <property type="entry name" value="FNR_nucleotide-bd"/>
</dbReference>
<dbReference type="PROSITE" id="PS00197">
    <property type="entry name" value="2FE2S_FER_1"/>
    <property type="match status" value="1"/>
</dbReference>
<dbReference type="Proteomes" id="UP001482231">
    <property type="component" value="Unassembled WGS sequence"/>
</dbReference>
<gene>
    <name evidence="5" type="ORF">V6E02_05095</name>
</gene>
<dbReference type="InterPro" id="IPR017927">
    <property type="entry name" value="FAD-bd_FR_type"/>
</dbReference>
<dbReference type="InterPro" id="IPR001041">
    <property type="entry name" value="2Fe-2S_ferredoxin-type"/>
</dbReference>
<dbReference type="RefSeq" id="WP_347307692.1">
    <property type="nucleotide sequence ID" value="NZ_JBAJEX010000003.1"/>
</dbReference>
<proteinExistence type="predicted"/>
<dbReference type="SUPFAM" id="SSF52343">
    <property type="entry name" value="Ferredoxin reductase-like, C-terminal NADP-linked domain"/>
    <property type="match status" value="1"/>
</dbReference>
<dbReference type="Gene3D" id="3.10.20.30">
    <property type="match status" value="1"/>
</dbReference>
<evidence type="ECO:0000256" key="1">
    <source>
        <dbReference type="ARBA" id="ARBA00001974"/>
    </source>
</evidence>
<evidence type="ECO:0000256" key="2">
    <source>
        <dbReference type="ARBA" id="ARBA00022714"/>
    </source>
</evidence>
<dbReference type="InterPro" id="IPR012675">
    <property type="entry name" value="Beta-grasp_dom_sf"/>
</dbReference>
<dbReference type="Pfam" id="PF00175">
    <property type="entry name" value="NAD_binding_1"/>
    <property type="match status" value="1"/>
</dbReference>
<keyword evidence="2" id="KW-0001">2Fe-2S</keyword>
<dbReference type="InterPro" id="IPR050415">
    <property type="entry name" value="MRET"/>
</dbReference>
<protein>
    <submittedName>
        <fullName evidence="5">2Fe-2S iron-sulfur cluster-binding protein</fullName>
    </submittedName>
</protein>
<dbReference type="PRINTS" id="PR00410">
    <property type="entry name" value="PHEHYDRXLASE"/>
</dbReference>
<dbReference type="InterPro" id="IPR036010">
    <property type="entry name" value="2Fe-2S_ferredoxin-like_sf"/>
</dbReference>
<dbReference type="InterPro" id="IPR001433">
    <property type="entry name" value="OxRdtase_FAD/NAD-bd"/>
</dbReference>
<dbReference type="SUPFAM" id="SSF63380">
    <property type="entry name" value="Riboflavin synthase domain-like"/>
    <property type="match status" value="1"/>
</dbReference>
<keyword evidence="2" id="KW-0479">Metal-binding</keyword>
<dbReference type="Gene3D" id="3.40.50.80">
    <property type="entry name" value="Nucleotide-binding domain of ferredoxin-NADP reductase (FNR) module"/>
    <property type="match status" value="1"/>
</dbReference>
<comment type="cofactor">
    <cofactor evidence="1">
        <name>FAD</name>
        <dbReference type="ChEBI" id="CHEBI:57692"/>
    </cofactor>
</comment>
<dbReference type="PANTHER" id="PTHR47354:SF5">
    <property type="entry name" value="PROTEIN RFBI"/>
    <property type="match status" value="1"/>
</dbReference>
<name>A0ABV0ED55_9BURK</name>
<sequence>MPFQVRLLPSGHVFEVVGHDTLLEAALRAGVAINYGCSSGNCGLCRARLLSGQVERTRHQDYVFPEAEKSQGWLLMCAHTAASDVVLEAGVATRADEIQFQEIVARVKAITPLTDKVRLLHLQTPRSQRLRFLAGQSVALAVGDDAGVYAIASCPCDDRNLQFHVRNLPDDRFAARVFGGMKVGDSVTVYGPVGDFVLRQDARRPLLFIACNSGFAPIKSLLEHAVSLEWAQPLYLYWLATVAGGHYLSNWCRSWEDALDQFHYRELLAENLEDPNPDEVLTAILAEHADLSRFQAYVAGPQGFASRACARLMEQGLPAGQLAAAVV</sequence>
<dbReference type="EMBL" id="JBAJEX010000003">
    <property type="protein sequence ID" value="MEO1766581.1"/>
    <property type="molecule type" value="Genomic_DNA"/>
</dbReference>
<keyword evidence="6" id="KW-1185">Reference proteome</keyword>
<dbReference type="PANTHER" id="PTHR47354">
    <property type="entry name" value="NADH OXIDOREDUCTASE HCR"/>
    <property type="match status" value="1"/>
</dbReference>
<feature type="domain" description="2Fe-2S ferredoxin-type" evidence="3">
    <location>
        <begin position="3"/>
        <end position="93"/>
    </location>
</feature>
<evidence type="ECO:0000259" key="4">
    <source>
        <dbReference type="PROSITE" id="PS51384"/>
    </source>
</evidence>
<accession>A0ABV0ED55</accession>